<gene>
    <name evidence="3" type="primary">lsp1a</name>
</gene>
<name>A0A9Y4JP50_9TELE</name>
<proteinExistence type="predicted"/>
<dbReference type="PRINTS" id="PR01076">
    <property type="entry name" value="CALDESMON"/>
</dbReference>
<feature type="compositionally biased region" description="Low complexity" evidence="1">
    <location>
        <begin position="192"/>
        <end position="203"/>
    </location>
</feature>
<dbReference type="GO" id="GO:0005516">
    <property type="term" value="F:calmodulin binding"/>
    <property type="evidence" value="ECO:0007669"/>
    <property type="project" value="InterPro"/>
</dbReference>
<dbReference type="GO" id="GO:0017022">
    <property type="term" value="F:myosin binding"/>
    <property type="evidence" value="ECO:0007669"/>
    <property type="project" value="InterPro"/>
</dbReference>
<feature type="compositionally biased region" description="Basic and acidic residues" evidence="1">
    <location>
        <begin position="206"/>
        <end position="270"/>
    </location>
</feature>
<feature type="region of interest" description="Disordered" evidence="1">
    <location>
        <begin position="103"/>
        <end position="270"/>
    </location>
</feature>
<dbReference type="GO" id="GO:0003779">
    <property type="term" value="F:actin binding"/>
    <property type="evidence" value="ECO:0007669"/>
    <property type="project" value="InterPro"/>
</dbReference>
<dbReference type="PANTHER" id="PTHR18949">
    <property type="entry name" value="CALDESMON"/>
    <property type="match status" value="1"/>
</dbReference>
<dbReference type="CTD" id="100536902"/>
<feature type="compositionally biased region" description="Acidic residues" evidence="1">
    <location>
        <begin position="175"/>
        <end position="184"/>
    </location>
</feature>
<feature type="compositionally biased region" description="Acidic residues" evidence="1">
    <location>
        <begin position="122"/>
        <end position="134"/>
    </location>
</feature>
<dbReference type="Proteomes" id="UP000694891">
    <property type="component" value="Unplaced"/>
</dbReference>
<dbReference type="InterPro" id="IPR006018">
    <property type="entry name" value="Caldesmon_LSP"/>
</dbReference>
<evidence type="ECO:0000313" key="3">
    <source>
        <dbReference type="RefSeq" id="XP_008279924.1"/>
    </source>
</evidence>
<feature type="compositionally biased region" description="Basic and acidic residues" evidence="1">
    <location>
        <begin position="325"/>
        <end position="413"/>
    </location>
</feature>
<sequence>MSFADISNKRCRGENSVGRTTTGQCVCEESLPVYISHTLSHTQSELWASRIEETFKSSRRRKEANMSNALVRRNSSKAGLQNLMRLMAQRSIEDAEEVERERRRRAREALHRRSSGSTPDESSPECETPAEESMYDGGLKQSSSPSLEEDEGFSDWTQRRERRRQQRLQELSQGGEEDEDEEEDTINKAVPTQTAQASVTSSSRRQKQEQEERDRVEMERRKEHKEEVMRAESMRREKERQEEQRKKDELIPTNRREIHKPNTEVEKRKEVKVSYTSKVFLHQEPKHNNCYSSPATEEVTSHMNKTKRFTSRAVEPEEVEPILETEQHLGKIRRSLQEKESQELEQLRYRQDKAEQELEELKRRREERRRVRDEEERRREEEEHQQLAKEEEERRQMKEDIERRRMEAAERMKSLSMSSVDGDEMLCPFSPKVPTHKITERTESLNRSLKKSNSFKKTQPLVLLSKIDDKLEQYTHAVENSQEARAVKASLTDLPNSPEVVTSKKNLFEAGEAWSQSPSKGATVKDVKPGDVMQKKNMWEIIGDSSGRPGQRVKGSAVGKKYKFVVTGHGKYEKIPVDDEDEAGFTSRKSDLCHDDY</sequence>
<protein>
    <submittedName>
        <fullName evidence="3">Non-muscle caldesmon isoform X1</fullName>
    </submittedName>
</protein>
<reference evidence="3" key="1">
    <citation type="submission" date="2025-08" db="UniProtKB">
        <authorList>
            <consortium name="RefSeq"/>
        </authorList>
    </citation>
    <scope>IDENTIFICATION</scope>
</reference>
<accession>A0A9Y4JP50</accession>
<dbReference type="PANTHER" id="PTHR18949:SF1">
    <property type="entry name" value="LYMPHOCYTE-SPECIFIC PROTEIN 1"/>
    <property type="match status" value="1"/>
</dbReference>
<organism evidence="2 3">
    <name type="scientific">Stegastes partitus</name>
    <name type="common">bicolor damselfish</name>
    <dbReference type="NCBI Taxonomy" id="144197"/>
    <lineage>
        <taxon>Eukaryota</taxon>
        <taxon>Metazoa</taxon>
        <taxon>Chordata</taxon>
        <taxon>Craniata</taxon>
        <taxon>Vertebrata</taxon>
        <taxon>Euteleostomi</taxon>
        <taxon>Actinopterygii</taxon>
        <taxon>Neopterygii</taxon>
        <taxon>Teleostei</taxon>
        <taxon>Neoteleostei</taxon>
        <taxon>Acanthomorphata</taxon>
        <taxon>Ovalentaria</taxon>
        <taxon>Pomacentridae</taxon>
        <taxon>Stegastes</taxon>
    </lineage>
</organism>
<feature type="region of interest" description="Disordered" evidence="1">
    <location>
        <begin position="1"/>
        <end position="20"/>
    </location>
</feature>
<feature type="compositionally biased region" description="Basic residues" evidence="1">
    <location>
        <begin position="103"/>
        <end position="114"/>
    </location>
</feature>
<feature type="region of interest" description="Disordered" evidence="1">
    <location>
        <begin position="286"/>
        <end position="451"/>
    </location>
</feature>
<evidence type="ECO:0000256" key="1">
    <source>
        <dbReference type="SAM" id="MobiDB-lite"/>
    </source>
</evidence>
<dbReference type="InterPro" id="IPR006017">
    <property type="entry name" value="Caldesmon"/>
</dbReference>
<dbReference type="RefSeq" id="XP_008279924.1">
    <property type="nucleotide sequence ID" value="XM_008281702.1"/>
</dbReference>
<dbReference type="AlphaFoldDB" id="A0A9Y4JP50"/>
<dbReference type="GO" id="GO:0006936">
    <property type="term" value="P:muscle contraction"/>
    <property type="evidence" value="ECO:0007669"/>
    <property type="project" value="InterPro"/>
</dbReference>
<keyword evidence="2" id="KW-1185">Reference proteome</keyword>
<dbReference type="Pfam" id="PF02029">
    <property type="entry name" value="Caldesmon"/>
    <property type="match status" value="1"/>
</dbReference>
<evidence type="ECO:0000313" key="2">
    <source>
        <dbReference type="Proteomes" id="UP000694891"/>
    </source>
</evidence>